<dbReference type="InterPro" id="IPR029069">
    <property type="entry name" value="HotDog_dom_sf"/>
</dbReference>
<dbReference type="GO" id="GO:0044594">
    <property type="term" value="F:17-beta-hydroxysteroid dehydrogenase (NAD+) activity"/>
    <property type="evidence" value="ECO:0007669"/>
    <property type="project" value="TreeGrafter"/>
</dbReference>
<dbReference type="SUPFAM" id="SSF54637">
    <property type="entry name" value="Thioesterase/thiol ester dehydrase-isomerase"/>
    <property type="match status" value="2"/>
</dbReference>
<accession>A0A2N7VYJ5</accession>
<dbReference type="Proteomes" id="UP000235659">
    <property type="component" value="Unassembled WGS sequence"/>
</dbReference>
<dbReference type="Pfam" id="PF22622">
    <property type="entry name" value="MFE-2_hydrat-2_N"/>
    <property type="match status" value="1"/>
</dbReference>
<dbReference type="GO" id="GO:0003857">
    <property type="term" value="F:(3S)-3-hydroxyacyl-CoA dehydrogenase (NAD+) activity"/>
    <property type="evidence" value="ECO:0007669"/>
    <property type="project" value="TreeGrafter"/>
</dbReference>
<dbReference type="PANTHER" id="PTHR13078">
    <property type="entry name" value="PEROXISOMAL MULTIFUNCTIONAL ENZYME TYPE 2-RELATED"/>
    <property type="match status" value="1"/>
</dbReference>
<organism evidence="3 6">
    <name type="scientific">Paraburkholderia rhynchosiae</name>
    <dbReference type="NCBI Taxonomy" id="487049"/>
    <lineage>
        <taxon>Bacteria</taxon>
        <taxon>Pseudomonadati</taxon>
        <taxon>Pseudomonadota</taxon>
        <taxon>Betaproteobacteria</taxon>
        <taxon>Burkholderiales</taxon>
        <taxon>Burkholderiaceae</taxon>
        <taxon>Paraburkholderia</taxon>
    </lineage>
</organism>
<evidence type="ECO:0000259" key="2">
    <source>
        <dbReference type="Pfam" id="PF22622"/>
    </source>
</evidence>
<dbReference type="Pfam" id="PF01575">
    <property type="entry name" value="MaoC_dehydratas"/>
    <property type="match status" value="1"/>
</dbReference>
<feature type="domain" description="Peroxisomal multifunctional enzyme type 2-like N-terminal" evidence="2">
    <location>
        <begin position="19"/>
        <end position="145"/>
    </location>
</feature>
<dbReference type="PANTHER" id="PTHR13078:SF56">
    <property type="entry name" value="PEROXISOMAL MULTIFUNCTIONAL ENZYME TYPE 2"/>
    <property type="match status" value="1"/>
</dbReference>
<reference evidence="3 6" key="2">
    <citation type="submission" date="2020-04" db="EMBL/GenBank/DDBJ databases">
        <authorList>
            <person name="De Canck E."/>
        </authorList>
    </citation>
    <scope>NUCLEOTIDE SEQUENCE [LARGE SCALE GENOMIC DNA]</scope>
    <source>
        <strain evidence="3 6">LMG 27174</strain>
    </source>
</reference>
<dbReference type="GO" id="GO:0004300">
    <property type="term" value="F:enoyl-CoA hydratase activity"/>
    <property type="evidence" value="ECO:0007669"/>
    <property type="project" value="TreeGrafter"/>
</dbReference>
<sequence length="286" mass="31431">MSIDYQQLKNWKIPPEETTYAAKDSILYALALGLGADPTDVTQLPFVYEEGLKALPTMPLTLAYPGFWLKDPVTGVDWQQTLHGEQSIEIHAPFPAAGTVVGKIWVEEILDKGPQKGALVYARASLSDKASGELLCSLAATMFCRADGGFGGPAGPVKEVHRIPERAADESCDVPTLPRSALLYRLTGDANPLHADPSIARKAGFERPILHGLCTFGVAGHALLRTLCDYEPSRMRRMEARFSAPVYPGETIRTEVWRETKGRASFRCRAVERDLVVLNNGLFEYD</sequence>
<dbReference type="AlphaFoldDB" id="A0A2N7VYJ5"/>
<dbReference type="CDD" id="cd03448">
    <property type="entry name" value="HDE_HSD"/>
    <property type="match status" value="1"/>
</dbReference>
<dbReference type="Gene3D" id="3.10.129.10">
    <property type="entry name" value="Hotdog Thioesterase"/>
    <property type="match status" value="2"/>
</dbReference>
<dbReference type="InterPro" id="IPR002539">
    <property type="entry name" value="MaoC-like_dom"/>
</dbReference>
<dbReference type="Proteomes" id="UP000494205">
    <property type="component" value="Unassembled WGS sequence"/>
</dbReference>
<name>A0A2N7VYJ5_9BURK</name>
<evidence type="ECO:0000313" key="4">
    <source>
        <dbReference type="EMBL" id="PMS22210.1"/>
    </source>
</evidence>
<evidence type="ECO:0000313" key="5">
    <source>
        <dbReference type="Proteomes" id="UP000235659"/>
    </source>
</evidence>
<evidence type="ECO:0000313" key="6">
    <source>
        <dbReference type="Proteomes" id="UP000494205"/>
    </source>
</evidence>
<keyword evidence="5" id="KW-1185">Reference proteome</keyword>
<evidence type="ECO:0000259" key="1">
    <source>
        <dbReference type="Pfam" id="PF01575"/>
    </source>
</evidence>
<dbReference type="EMBL" id="PNXY01000044">
    <property type="protein sequence ID" value="PMS22210.1"/>
    <property type="molecule type" value="Genomic_DNA"/>
</dbReference>
<dbReference type="GO" id="GO:0006635">
    <property type="term" value="P:fatty acid beta-oxidation"/>
    <property type="evidence" value="ECO:0007669"/>
    <property type="project" value="TreeGrafter"/>
</dbReference>
<dbReference type="EMBL" id="CADIJZ010000038">
    <property type="protein sequence ID" value="CAB3738682.1"/>
    <property type="molecule type" value="Genomic_DNA"/>
</dbReference>
<dbReference type="RefSeq" id="WP_102636227.1">
    <property type="nucleotide sequence ID" value="NZ_CADIJZ010000038.1"/>
</dbReference>
<dbReference type="InterPro" id="IPR054357">
    <property type="entry name" value="MFE-2_N"/>
</dbReference>
<proteinExistence type="predicted"/>
<dbReference type="OrthoDB" id="5522043at2"/>
<protein>
    <submittedName>
        <fullName evidence="4">3-alpha,7-alpha, 12-alpha-trihydroxy-5-beta-cholest-24-enoyl-CoA hydratase</fullName>
    </submittedName>
</protein>
<evidence type="ECO:0000313" key="3">
    <source>
        <dbReference type="EMBL" id="CAB3738682.1"/>
    </source>
</evidence>
<feature type="domain" description="MaoC-like" evidence="1">
    <location>
        <begin position="164"/>
        <end position="273"/>
    </location>
</feature>
<reference evidence="4 5" key="1">
    <citation type="submission" date="2018-01" db="EMBL/GenBank/DDBJ databases">
        <title>Whole genome analyses suggest that Burkholderia sensu lato contains two further novel genera in the rhizoxinica-symbiotica group Mycetohabitans gen. nov., and Trinickia gen. nov.: implications for the evolution of diazotrophy and nodulation in the Burkholderiaceae.</title>
        <authorList>
            <person name="Estrada-de los Santos P."/>
            <person name="Palmer M."/>
            <person name="Chavez-Ramirez B."/>
            <person name="Beukes C."/>
            <person name="Steenkamp E.T."/>
            <person name="Hirsch A.M."/>
            <person name="Manyaka P."/>
            <person name="Maluk M."/>
            <person name="Lafos M."/>
            <person name="Crook M."/>
            <person name="Gross E."/>
            <person name="Simon M.F."/>
            <person name="Bueno dos Reis Junior F."/>
            <person name="Poole P.S."/>
            <person name="Venter S.N."/>
            <person name="James E.K."/>
        </authorList>
    </citation>
    <scope>NUCLEOTIDE SEQUENCE [LARGE SCALE GENOMIC DNA]</scope>
    <source>
        <strain evidence="4 5">WSM 3937</strain>
    </source>
</reference>
<gene>
    <name evidence="4" type="ORF">C0Z16_33110</name>
    <name evidence="3" type="ORF">LMG27174_06488</name>
</gene>